<dbReference type="EMBL" id="JBHTCS010000026">
    <property type="protein sequence ID" value="MFC7450542.1"/>
    <property type="molecule type" value="Genomic_DNA"/>
</dbReference>
<accession>A0ABW2S3P3</accession>
<reference evidence="2" key="1">
    <citation type="journal article" date="2019" name="Int. J. Syst. Evol. Microbiol.">
        <title>The Global Catalogue of Microorganisms (GCM) 10K type strain sequencing project: providing services to taxonomists for standard genome sequencing and annotation.</title>
        <authorList>
            <consortium name="The Broad Institute Genomics Platform"/>
            <consortium name="The Broad Institute Genome Sequencing Center for Infectious Disease"/>
            <person name="Wu L."/>
            <person name="Ma J."/>
        </authorList>
    </citation>
    <scope>NUCLEOTIDE SEQUENCE [LARGE SCALE GENOMIC DNA]</scope>
    <source>
        <strain evidence="2">ICMP 19430</strain>
    </source>
</reference>
<keyword evidence="2" id="KW-1185">Reference proteome</keyword>
<organism evidence="1 2">
    <name type="scientific">Rhodococcus daqingensis</name>
    <dbReference type="NCBI Taxonomy" id="2479363"/>
    <lineage>
        <taxon>Bacteria</taxon>
        <taxon>Bacillati</taxon>
        <taxon>Actinomycetota</taxon>
        <taxon>Actinomycetes</taxon>
        <taxon>Mycobacteriales</taxon>
        <taxon>Nocardiaceae</taxon>
        <taxon>Rhodococcus</taxon>
    </lineage>
</organism>
<dbReference type="Proteomes" id="UP001596484">
    <property type="component" value="Unassembled WGS sequence"/>
</dbReference>
<name>A0ABW2S3P3_9NOCA</name>
<dbReference type="RefSeq" id="WP_378408577.1">
    <property type="nucleotide sequence ID" value="NZ_JBHTCS010000026.1"/>
</dbReference>
<comment type="caution">
    <text evidence="1">The sequence shown here is derived from an EMBL/GenBank/DDBJ whole genome shotgun (WGS) entry which is preliminary data.</text>
</comment>
<sequence length="88" mass="10056">MSTTDSRNIARGTAEYDEVTRILGRRCRWVADESVRQIDGRWLKATCFVPDANGDHALTASGDELVTARKRIRIPRDSFMRGRRPRHG</sequence>
<evidence type="ECO:0000313" key="1">
    <source>
        <dbReference type="EMBL" id="MFC7450542.1"/>
    </source>
</evidence>
<protein>
    <submittedName>
        <fullName evidence="1">Uncharacterized protein</fullName>
    </submittedName>
</protein>
<proteinExistence type="predicted"/>
<evidence type="ECO:0000313" key="2">
    <source>
        <dbReference type="Proteomes" id="UP001596484"/>
    </source>
</evidence>
<gene>
    <name evidence="1" type="ORF">ACFQS9_21830</name>
</gene>